<evidence type="ECO:0000313" key="10">
    <source>
        <dbReference type="EMBL" id="KAJ0988476.1"/>
    </source>
</evidence>
<dbReference type="OrthoDB" id="4062651at2759"/>
<dbReference type="InterPro" id="IPR008271">
    <property type="entry name" value="Ser/Thr_kinase_AS"/>
</dbReference>
<dbReference type="PROSITE" id="PS50011">
    <property type="entry name" value="PROTEIN_KINASE_DOM"/>
    <property type="match status" value="1"/>
</dbReference>
<evidence type="ECO:0000256" key="7">
    <source>
        <dbReference type="ARBA" id="ARBA00022840"/>
    </source>
</evidence>
<sequence length="408" mass="45640">MISCCFNTQEKPEKKAVTTKSSFRRLSFSDISNSTSSISPEDLSLSLVGSNLYVFTLPELKLATQSFSTSNFLGEGGFGPVFKGIIDDKVRPRIKAQPVAVKVLDLDGTQGHKEWLTEVIFLGQLRHPNLVKLIGYCCEDEHRLLVYEFMARGSLENHLFKRFIVSLPWPTRLKIAVGAAKGLAFLHETEKPVIYRDFKASNILLDSEYKAKLSDFGLAKDGPEGDETHVSTRVMGTQGYAAPEYIMTGHLTAKSDVYSFGVVLMELLTGRKSVDKTRPAKEQNLVEFARPYLKDARKLARIMDPTMEGQYSTKIAMKVASVAYQCLTQNPKSRPQMSDVVDALEPLQDLEDMNIEPFVYSAAMHELDDQESAKEHYHGHIHKLRSPKSAGFSDGLNRNSQRNHKGGK</sequence>
<dbReference type="EC" id="2.7.11.1" evidence="1"/>
<keyword evidence="5" id="KW-0418">Kinase</keyword>
<dbReference type="PROSITE" id="PS00108">
    <property type="entry name" value="PROTEIN_KINASE_ST"/>
    <property type="match status" value="1"/>
</dbReference>
<evidence type="ECO:0000256" key="5">
    <source>
        <dbReference type="ARBA" id="ARBA00022777"/>
    </source>
</evidence>
<dbReference type="GO" id="GO:0005524">
    <property type="term" value="F:ATP binding"/>
    <property type="evidence" value="ECO:0007669"/>
    <property type="project" value="UniProtKB-KW"/>
</dbReference>
<feature type="region of interest" description="Disordered" evidence="8">
    <location>
        <begin position="370"/>
        <end position="408"/>
    </location>
</feature>
<evidence type="ECO:0000256" key="8">
    <source>
        <dbReference type="SAM" id="MobiDB-lite"/>
    </source>
</evidence>
<dbReference type="InterPro" id="IPR050823">
    <property type="entry name" value="Plant_Ser_Thr_Prot_Kinase"/>
</dbReference>
<dbReference type="CDD" id="cd14066">
    <property type="entry name" value="STKc_IRAK"/>
    <property type="match status" value="1"/>
</dbReference>
<dbReference type="Proteomes" id="UP001085076">
    <property type="component" value="Miscellaneous, Linkage group lg01"/>
</dbReference>
<dbReference type="FunFam" id="1.10.510.10:FF:000258">
    <property type="entry name" value="Probable serine/threonine-protein kinase PBL8"/>
    <property type="match status" value="1"/>
</dbReference>
<dbReference type="GO" id="GO:0006952">
    <property type="term" value="P:defense response"/>
    <property type="evidence" value="ECO:0007669"/>
    <property type="project" value="UniProtKB-KW"/>
</dbReference>
<keyword evidence="2" id="KW-0723">Serine/threonine-protein kinase</keyword>
<gene>
    <name evidence="10" type="ORF">J5N97_006832</name>
</gene>
<evidence type="ECO:0000313" key="11">
    <source>
        <dbReference type="Proteomes" id="UP001085076"/>
    </source>
</evidence>
<keyword evidence="3" id="KW-0808">Transferase</keyword>
<reference evidence="10" key="1">
    <citation type="submission" date="2021-03" db="EMBL/GenBank/DDBJ databases">
        <authorList>
            <person name="Li Z."/>
            <person name="Yang C."/>
        </authorList>
    </citation>
    <scope>NUCLEOTIDE SEQUENCE</scope>
    <source>
        <strain evidence="10">Dzin_1.0</strain>
        <tissue evidence="10">Leaf</tissue>
    </source>
</reference>
<dbReference type="AlphaFoldDB" id="A0A9D5DAR6"/>
<evidence type="ECO:0000259" key="9">
    <source>
        <dbReference type="PROSITE" id="PS50011"/>
    </source>
</evidence>
<dbReference type="GO" id="GO:0004674">
    <property type="term" value="F:protein serine/threonine kinase activity"/>
    <property type="evidence" value="ECO:0007669"/>
    <property type="project" value="UniProtKB-KW"/>
</dbReference>
<feature type="domain" description="Protein kinase" evidence="9">
    <location>
        <begin position="67"/>
        <end position="359"/>
    </location>
</feature>
<organism evidence="10 11">
    <name type="scientific">Dioscorea zingiberensis</name>
    <dbReference type="NCBI Taxonomy" id="325984"/>
    <lineage>
        <taxon>Eukaryota</taxon>
        <taxon>Viridiplantae</taxon>
        <taxon>Streptophyta</taxon>
        <taxon>Embryophyta</taxon>
        <taxon>Tracheophyta</taxon>
        <taxon>Spermatophyta</taxon>
        <taxon>Magnoliopsida</taxon>
        <taxon>Liliopsida</taxon>
        <taxon>Dioscoreales</taxon>
        <taxon>Dioscoreaceae</taxon>
        <taxon>Dioscorea</taxon>
    </lineage>
</organism>
<keyword evidence="4" id="KW-0547">Nucleotide-binding</keyword>
<evidence type="ECO:0000256" key="1">
    <source>
        <dbReference type="ARBA" id="ARBA00012513"/>
    </source>
</evidence>
<keyword evidence="6" id="KW-0611">Plant defense</keyword>
<comment type="caution">
    <text evidence="10">The sequence shown here is derived from an EMBL/GenBank/DDBJ whole genome shotgun (WGS) entry which is preliminary data.</text>
</comment>
<reference evidence="10" key="2">
    <citation type="journal article" date="2022" name="Hortic Res">
        <title>The genome of Dioscorea zingiberensis sheds light on the biosynthesis, origin and evolution of the medicinally important diosgenin saponins.</title>
        <authorList>
            <person name="Li Y."/>
            <person name="Tan C."/>
            <person name="Li Z."/>
            <person name="Guo J."/>
            <person name="Li S."/>
            <person name="Chen X."/>
            <person name="Wang C."/>
            <person name="Dai X."/>
            <person name="Yang H."/>
            <person name="Song W."/>
            <person name="Hou L."/>
            <person name="Xu J."/>
            <person name="Tong Z."/>
            <person name="Xu A."/>
            <person name="Yuan X."/>
            <person name="Wang W."/>
            <person name="Yang Q."/>
            <person name="Chen L."/>
            <person name="Sun Z."/>
            <person name="Wang K."/>
            <person name="Pan B."/>
            <person name="Chen J."/>
            <person name="Bao Y."/>
            <person name="Liu F."/>
            <person name="Qi X."/>
            <person name="Gang D.R."/>
            <person name="Wen J."/>
            <person name="Li J."/>
        </authorList>
    </citation>
    <scope>NUCLEOTIDE SEQUENCE</scope>
    <source>
        <strain evidence="10">Dzin_1.0</strain>
    </source>
</reference>
<dbReference type="InterPro" id="IPR011009">
    <property type="entry name" value="Kinase-like_dom_sf"/>
</dbReference>
<dbReference type="InterPro" id="IPR000719">
    <property type="entry name" value="Prot_kinase_dom"/>
</dbReference>
<dbReference type="Gene3D" id="1.10.510.10">
    <property type="entry name" value="Transferase(Phosphotransferase) domain 1"/>
    <property type="match status" value="1"/>
</dbReference>
<evidence type="ECO:0000256" key="4">
    <source>
        <dbReference type="ARBA" id="ARBA00022741"/>
    </source>
</evidence>
<evidence type="ECO:0000256" key="6">
    <source>
        <dbReference type="ARBA" id="ARBA00022821"/>
    </source>
</evidence>
<dbReference type="EMBL" id="JAGGNH010000001">
    <property type="protein sequence ID" value="KAJ0988476.1"/>
    <property type="molecule type" value="Genomic_DNA"/>
</dbReference>
<name>A0A9D5DAR6_9LILI</name>
<dbReference type="PANTHER" id="PTHR45621">
    <property type="entry name" value="OS01G0588500 PROTEIN-RELATED"/>
    <property type="match status" value="1"/>
</dbReference>
<dbReference type="FunFam" id="3.30.200.20:FF:000228">
    <property type="entry name" value="Serine/threonine-protein kinase BIK1"/>
    <property type="match status" value="1"/>
</dbReference>
<dbReference type="SUPFAM" id="SSF56112">
    <property type="entry name" value="Protein kinase-like (PK-like)"/>
    <property type="match status" value="1"/>
</dbReference>
<protein>
    <recommendedName>
        <fullName evidence="1">non-specific serine/threonine protein kinase</fullName>
        <ecNumber evidence="1">2.7.11.1</ecNumber>
    </recommendedName>
</protein>
<evidence type="ECO:0000256" key="3">
    <source>
        <dbReference type="ARBA" id="ARBA00022679"/>
    </source>
</evidence>
<dbReference type="Gene3D" id="3.30.200.20">
    <property type="entry name" value="Phosphorylase Kinase, domain 1"/>
    <property type="match status" value="1"/>
</dbReference>
<keyword evidence="7" id="KW-0067">ATP-binding</keyword>
<dbReference type="InterPro" id="IPR001245">
    <property type="entry name" value="Ser-Thr/Tyr_kinase_cat_dom"/>
</dbReference>
<keyword evidence="11" id="KW-1185">Reference proteome</keyword>
<dbReference type="Pfam" id="PF07714">
    <property type="entry name" value="PK_Tyr_Ser-Thr"/>
    <property type="match status" value="1"/>
</dbReference>
<evidence type="ECO:0000256" key="2">
    <source>
        <dbReference type="ARBA" id="ARBA00022527"/>
    </source>
</evidence>
<accession>A0A9D5DAR6</accession>
<proteinExistence type="predicted"/>